<dbReference type="Gene3D" id="2.160.20.10">
    <property type="entry name" value="Single-stranded right-handed beta-helix, Pectin lyase-like"/>
    <property type="match status" value="4"/>
</dbReference>
<keyword evidence="3" id="KW-1185">Reference proteome</keyword>
<sequence>MHHHNRHSQERIHPHLRRQNGFELLLFCGVLVLTSTSVRAQLTPDNTLGAESSLVRPNILINGANGDLIEGGARRGSNLFHSFSQFNINDGQRVYFANPNGVENILTRVTGTQASNIFGTLGTQGSANLFLINPNGILFGANARLDIGGSFVATTANAVRFGTIGNFSATNPEAPPLLTIKPDALLFNQITKGAIANNSVAPSGLDPSSSFIAEGLRVPDGNSLLLVGGDIQMDGGNLYAFGGRVELGGLAGVGTVGLNADRQNLSLSFPDGVERSDIFLSNAAQVDVTAGDRGSIAVNARNLEMTGESALNAGIASGMGSDSSQAGNIDINASIAVNLNTISLIFNAVQPEAKGQGGDVNLRTSKLQVQGGAQVGAITFGAGKAGSLTVNAQDIQLIDRGSGLFTSTQPNSTGDAGDLTLKAHSLLLKDGAQVATTTFGAGKGGSLTIDAQQIELIGRSALAASSQRNSTGNAGDLTLKTHSLRLKEGAQVLTTTFGAGKGGLLSVDAKDIQLIGTGSGLFASSDRNSTGNAGNLTIKTDSLLAKEGGQVGAGTVGVGKGGSITIEAQNVQLIGVSSNGQFPSGLITSALQNSTGDAGDLTLKTHSLLLKDGAQILTVTIGAGKGGSVTIEAQDMQLIGFSPNGRSGLFTSAIQKSTGDAGDLTLKTDSLLVKDGAQILTATVSSGKGGSLTIDADDLVEVVGTSQNDKFVSAIATSTNSSGNAGNLALNAKRLIVRGGVIAADTFEKSTGSGGNLVINVRDAVEVTGISNINATPSALSVRSRGQGKAGNLTVNSPRISVKDQGTIDAESFAADGGNMTLNTDLLLLRRGGNVSATAGISQGAGNGGNITINATAIVAVAKENSDIRANAFTGNGGNVTINTEGLFGILPASFPTDRSEITASSELGVQGQIDINQPELQRTQGIIELPSNVIDASTKFAQVCPQGPNAKPLGKFIITGRGSLPPSTFDPMTGTFNLIELATLDRTSSPNARIEEEIKSLDSSSEIMVEAQGWVRTADGQIALIAGVPSGVPNSSMTATSCPVSS</sequence>
<dbReference type="Pfam" id="PF05860">
    <property type="entry name" value="TPS"/>
    <property type="match status" value="1"/>
</dbReference>
<dbReference type="AlphaFoldDB" id="A0A1Z4N4C9"/>
<dbReference type="KEGG" id="ttq:NIES37_45790"/>
<reference evidence="2 3" key="1">
    <citation type="submission" date="2017-06" db="EMBL/GenBank/DDBJ databases">
        <title>Genome sequencing of cyanobaciteial culture collection at National Institute for Environmental Studies (NIES).</title>
        <authorList>
            <person name="Hirose Y."/>
            <person name="Shimura Y."/>
            <person name="Fujisawa T."/>
            <person name="Nakamura Y."/>
            <person name="Kawachi M."/>
        </authorList>
    </citation>
    <scope>NUCLEOTIDE SEQUENCE [LARGE SCALE GENOMIC DNA]</scope>
    <source>
        <strain evidence="2 3">NIES-37</strain>
    </source>
</reference>
<dbReference type="SUPFAM" id="SSF51126">
    <property type="entry name" value="Pectin lyase-like"/>
    <property type="match status" value="4"/>
</dbReference>
<protein>
    <submittedName>
        <fullName evidence="2">Filamentous hemagglutinin outer membrane protein</fullName>
    </submittedName>
</protein>
<evidence type="ECO:0000259" key="1">
    <source>
        <dbReference type="SMART" id="SM00912"/>
    </source>
</evidence>
<dbReference type="EMBL" id="AP018248">
    <property type="protein sequence ID" value="BAZ00584.1"/>
    <property type="molecule type" value="Genomic_DNA"/>
</dbReference>
<evidence type="ECO:0000313" key="3">
    <source>
        <dbReference type="Proteomes" id="UP000218785"/>
    </source>
</evidence>
<name>A0A1Z4N4C9_9CYAN</name>
<gene>
    <name evidence="2" type="ORF">NIES37_45790</name>
</gene>
<dbReference type="InterPro" id="IPR008638">
    <property type="entry name" value="FhaB/CdiA-like_TPS"/>
</dbReference>
<proteinExistence type="predicted"/>
<accession>A0A1Z4N4C9</accession>
<dbReference type="SMART" id="SM00912">
    <property type="entry name" value="Haemagg_act"/>
    <property type="match status" value="1"/>
</dbReference>
<dbReference type="Proteomes" id="UP000218785">
    <property type="component" value="Chromosome"/>
</dbReference>
<organism evidence="2 3">
    <name type="scientific">Tolypothrix tenuis PCC 7101</name>
    <dbReference type="NCBI Taxonomy" id="231146"/>
    <lineage>
        <taxon>Bacteria</taxon>
        <taxon>Bacillati</taxon>
        <taxon>Cyanobacteriota</taxon>
        <taxon>Cyanophyceae</taxon>
        <taxon>Nostocales</taxon>
        <taxon>Tolypothrichaceae</taxon>
        <taxon>Tolypothrix</taxon>
    </lineage>
</organism>
<dbReference type="RefSeq" id="WP_096579575.1">
    <property type="nucleotide sequence ID" value="NZ_CAWNJS010000001.1"/>
</dbReference>
<dbReference type="InterPro" id="IPR012334">
    <property type="entry name" value="Pectin_lyas_fold"/>
</dbReference>
<feature type="domain" description="Filamentous haemagglutinin FhaB/tRNA nuclease CdiA-like TPS" evidence="1">
    <location>
        <begin position="51"/>
        <end position="162"/>
    </location>
</feature>
<evidence type="ECO:0000313" key="2">
    <source>
        <dbReference type="EMBL" id="BAZ00584.1"/>
    </source>
</evidence>
<dbReference type="NCBIfam" id="TIGR01901">
    <property type="entry name" value="adhes_NPXG"/>
    <property type="match status" value="1"/>
</dbReference>
<dbReference type="InterPro" id="IPR011050">
    <property type="entry name" value="Pectin_lyase_fold/virulence"/>
</dbReference>